<evidence type="ECO:0000313" key="3">
    <source>
        <dbReference type="Proteomes" id="UP001175228"/>
    </source>
</evidence>
<gene>
    <name evidence="2" type="ORF">EDD18DRAFT_175159</name>
</gene>
<feature type="region of interest" description="Disordered" evidence="1">
    <location>
        <begin position="49"/>
        <end position="85"/>
    </location>
</feature>
<sequence>MSTPSLSGINLENLSTSDWELISSMLGPLVADPSQNDYSHLPIFDIGQSSPSRLPLTGSDYASSQPPPPKSPSDGLIPFDPQSPGALQKQFRQIGDIDTAVEALNGDIDSLSSVLGISPSTHQMDTTGMPDIDYSSFLNYSTPPLADIANPLLDEMQSDGTASPVNNLRQGSPFVLAQPPAPRHPSVPPADSSGSSSGQGSVPATAPTTSKGRKRKSDMAELDPPPSATPKPPAAPALRRGRRNR</sequence>
<organism evidence="2 3">
    <name type="scientific">Armillaria luteobubalina</name>
    <dbReference type="NCBI Taxonomy" id="153913"/>
    <lineage>
        <taxon>Eukaryota</taxon>
        <taxon>Fungi</taxon>
        <taxon>Dikarya</taxon>
        <taxon>Basidiomycota</taxon>
        <taxon>Agaricomycotina</taxon>
        <taxon>Agaricomycetes</taxon>
        <taxon>Agaricomycetidae</taxon>
        <taxon>Agaricales</taxon>
        <taxon>Marasmiineae</taxon>
        <taxon>Physalacriaceae</taxon>
        <taxon>Armillaria</taxon>
    </lineage>
</organism>
<feature type="compositionally biased region" description="Polar residues" evidence="1">
    <location>
        <begin position="158"/>
        <end position="170"/>
    </location>
</feature>
<comment type="caution">
    <text evidence="2">The sequence shown here is derived from an EMBL/GenBank/DDBJ whole genome shotgun (WGS) entry which is preliminary data.</text>
</comment>
<feature type="compositionally biased region" description="Low complexity" evidence="1">
    <location>
        <begin position="189"/>
        <end position="201"/>
    </location>
</feature>
<feature type="region of interest" description="Disordered" evidence="1">
    <location>
        <begin position="151"/>
        <end position="245"/>
    </location>
</feature>
<dbReference type="EMBL" id="JAUEPU010000014">
    <property type="protein sequence ID" value="KAK0496746.1"/>
    <property type="molecule type" value="Genomic_DNA"/>
</dbReference>
<reference evidence="2" key="1">
    <citation type="submission" date="2023-06" db="EMBL/GenBank/DDBJ databases">
        <authorList>
            <consortium name="Lawrence Berkeley National Laboratory"/>
            <person name="Ahrendt S."/>
            <person name="Sahu N."/>
            <person name="Indic B."/>
            <person name="Wong-Bajracharya J."/>
            <person name="Merenyi Z."/>
            <person name="Ke H.-M."/>
            <person name="Monk M."/>
            <person name="Kocsube S."/>
            <person name="Drula E."/>
            <person name="Lipzen A."/>
            <person name="Balint B."/>
            <person name="Henrissat B."/>
            <person name="Andreopoulos B."/>
            <person name="Martin F.M."/>
            <person name="Harder C.B."/>
            <person name="Rigling D."/>
            <person name="Ford K.L."/>
            <person name="Foster G.D."/>
            <person name="Pangilinan J."/>
            <person name="Papanicolaou A."/>
            <person name="Barry K."/>
            <person name="LaButti K."/>
            <person name="Viragh M."/>
            <person name="Koriabine M."/>
            <person name="Yan M."/>
            <person name="Riley R."/>
            <person name="Champramary S."/>
            <person name="Plett K.L."/>
            <person name="Tsai I.J."/>
            <person name="Slot J."/>
            <person name="Sipos G."/>
            <person name="Plett J."/>
            <person name="Nagy L.G."/>
            <person name="Grigoriev I.V."/>
        </authorList>
    </citation>
    <scope>NUCLEOTIDE SEQUENCE</scope>
    <source>
        <strain evidence="2">HWK02</strain>
    </source>
</reference>
<dbReference type="Proteomes" id="UP001175228">
    <property type="component" value="Unassembled WGS sequence"/>
</dbReference>
<proteinExistence type="predicted"/>
<feature type="compositionally biased region" description="Pro residues" evidence="1">
    <location>
        <begin position="179"/>
        <end position="188"/>
    </location>
</feature>
<evidence type="ECO:0000313" key="2">
    <source>
        <dbReference type="EMBL" id="KAK0496746.1"/>
    </source>
</evidence>
<feature type="compositionally biased region" description="Pro residues" evidence="1">
    <location>
        <begin position="223"/>
        <end position="235"/>
    </location>
</feature>
<dbReference type="AlphaFoldDB" id="A0AA39Q7H4"/>
<protein>
    <submittedName>
        <fullName evidence="2">Uncharacterized protein</fullName>
    </submittedName>
</protein>
<evidence type="ECO:0000256" key="1">
    <source>
        <dbReference type="SAM" id="MobiDB-lite"/>
    </source>
</evidence>
<keyword evidence="3" id="KW-1185">Reference proteome</keyword>
<accession>A0AA39Q7H4</accession>
<name>A0AA39Q7H4_9AGAR</name>